<dbReference type="PROSITE" id="PS00211">
    <property type="entry name" value="ABC_TRANSPORTER_1"/>
    <property type="match status" value="2"/>
</dbReference>
<feature type="transmembrane region" description="Helical" evidence="11">
    <location>
        <begin position="792"/>
        <end position="816"/>
    </location>
</feature>
<feature type="transmembrane region" description="Helical" evidence="11">
    <location>
        <begin position="238"/>
        <end position="257"/>
    </location>
</feature>
<evidence type="ECO:0000259" key="13">
    <source>
        <dbReference type="PROSITE" id="PS50929"/>
    </source>
</evidence>
<reference evidence="14" key="1">
    <citation type="submission" date="2007-07" db="EMBL/GenBank/DDBJ databases">
        <title>PCAP assembly of the Caenorhabditis remanei genome.</title>
        <authorList>
            <consortium name="The Caenorhabditis remanei Sequencing Consortium"/>
            <person name="Wilson R.K."/>
        </authorList>
    </citation>
    <scope>NUCLEOTIDE SEQUENCE [LARGE SCALE GENOMIC DNA]</scope>
    <source>
        <strain evidence="14">PB4641</strain>
    </source>
</reference>
<accession>E3MYA2</accession>
<dbReference type="InterPro" id="IPR036640">
    <property type="entry name" value="ABC1_TM_sf"/>
</dbReference>
<feature type="transmembrane region" description="Helical" evidence="11">
    <location>
        <begin position="317"/>
        <end position="342"/>
    </location>
</feature>
<feature type="transmembrane region" description="Helical" evidence="11">
    <location>
        <begin position="915"/>
        <end position="933"/>
    </location>
</feature>
<dbReference type="InterPro" id="IPR011527">
    <property type="entry name" value="ABC1_TM_dom"/>
</dbReference>
<dbReference type="GO" id="GO:0005524">
    <property type="term" value="F:ATP binding"/>
    <property type="evidence" value="ECO:0007669"/>
    <property type="project" value="UniProtKB-KW"/>
</dbReference>
<feature type="domain" description="ABC transporter" evidence="12">
    <location>
        <begin position="1119"/>
        <end position="1357"/>
    </location>
</feature>
<dbReference type="CDD" id="cd18577">
    <property type="entry name" value="ABC_6TM_Pgp_ABCB1_D1_like"/>
    <property type="match status" value="1"/>
</dbReference>
<evidence type="ECO:0000313" key="15">
    <source>
        <dbReference type="Proteomes" id="UP000008281"/>
    </source>
</evidence>
<dbReference type="PROSITE" id="PS50929">
    <property type="entry name" value="ABC_TM1F"/>
    <property type="match status" value="2"/>
</dbReference>
<dbReference type="FunFam" id="1.20.1560.10:FF:000018">
    <property type="entry name" value="ATP-binding cassette subfamily B member 11"/>
    <property type="match status" value="1"/>
</dbReference>
<feature type="transmembrane region" description="Helical" evidence="11">
    <location>
        <begin position="75"/>
        <end position="97"/>
    </location>
</feature>
<comment type="subcellular location">
    <subcellularLocation>
        <location evidence="1">Membrane</location>
        <topology evidence="1">Multi-pass membrane protein</topology>
    </subcellularLocation>
</comment>
<dbReference type="PANTHER" id="PTHR43394:SF27">
    <property type="entry name" value="ATP-DEPENDENT TRANSLOCASE ABCB1-LIKE"/>
    <property type="match status" value="1"/>
</dbReference>
<dbReference type="InterPro" id="IPR003593">
    <property type="entry name" value="AAA+_ATPase"/>
</dbReference>
<evidence type="ECO:0000256" key="11">
    <source>
        <dbReference type="SAM" id="Phobius"/>
    </source>
</evidence>
<dbReference type="Pfam" id="PF00005">
    <property type="entry name" value="ABC_tran"/>
    <property type="match status" value="2"/>
</dbReference>
<name>E3MYA2_CAERE</name>
<keyword evidence="4 11" id="KW-0812">Transmembrane</keyword>
<dbReference type="Proteomes" id="UP000008281">
    <property type="component" value="Unassembled WGS sequence"/>
</dbReference>
<dbReference type="GO" id="GO:0015421">
    <property type="term" value="F:ABC-type oligopeptide transporter activity"/>
    <property type="evidence" value="ECO:0007669"/>
    <property type="project" value="TreeGrafter"/>
</dbReference>
<feature type="domain" description="ABC transporter" evidence="12">
    <location>
        <begin position="416"/>
        <end position="652"/>
    </location>
</feature>
<evidence type="ECO:0000256" key="3">
    <source>
        <dbReference type="ARBA" id="ARBA00022448"/>
    </source>
</evidence>
<dbReference type="SMART" id="SM00382">
    <property type="entry name" value="AAA"/>
    <property type="match status" value="2"/>
</dbReference>
<dbReference type="PROSITE" id="PS50893">
    <property type="entry name" value="ABC_TRANSPORTER_2"/>
    <property type="match status" value="2"/>
</dbReference>
<keyword evidence="6" id="KW-0547">Nucleotide-binding</keyword>
<dbReference type="OrthoDB" id="6500128at2759"/>
<dbReference type="SUPFAM" id="SSF52540">
    <property type="entry name" value="P-loop containing nucleoside triphosphate hydrolases"/>
    <property type="match status" value="2"/>
</dbReference>
<dbReference type="GO" id="GO:0090374">
    <property type="term" value="P:oligopeptide export from mitochondrion"/>
    <property type="evidence" value="ECO:0007669"/>
    <property type="project" value="TreeGrafter"/>
</dbReference>
<evidence type="ECO:0000256" key="6">
    <source>
        <dbReference type="ARBA" id="ARBA00022741"/>
    </source>
</evidence>
<evidence type="ECO:0000259" key="12">
    <source>
        <dbReference type="PROSITE" id="PS50893"/>
    </source>
</evidence>
<evidence type="ECO:0000256" key="10">
    <source>
        <dbReference type="SAM" id="MobiDB-lite"/>
    </source>
</evidence>
<evidence type="ECO:0000256" key="1">
    <source>
        <dbReference type="ARBA" id="ARBA00004141"/>
    </source>
</evidence>
<dbReference type="InterPro" id="IPR039421">
    <property type="entry name" value="Type_1_exporter"/>
</dbReference>
<evidence type="ECO:0000256" key="4">
    <source>
        <dbReference type="ARBA" id="ARBA00022692"/>
    </source>
</evidence>
<feature type="transmembrane region" description="Helical" evidence="11">
    <location>
        <begin position="939"/>
        <end position="956"/>
    </location>
</feature>
<feature type="transmembrane region" description="Helical" evidence="11">
    <location>
        <begin position="139"/>
        <end position="163"/>
    </location>
</feature>
<keyword evidence="8 11" id="KW-1133">Transmembrane helix</keyword>
<keyword evidence="5" id="KW-0677">Repeat</keyword>
<keyword evidence="15" id="KW-1185">Reference proteome</keyword>
<dbReference type="FunCoup" id="E3MYA2">
    <property type="interactions" value="228"/>
</dbReference>
<dbReference type="CDD" id="cd03249">
    <property type="entry name" value="ABC_MTABC3_MDL1_MDL2"/>
    <property type="match status" value="2"/>
</dbReference>
<dbReference type="InterPro" id="IPR017871">
    <property type="entry name" value="ABC_transporter-like_CS"/>
</dbReference>
<keyword evidence="9 11" id="KW-0472">Membrane</keyword>
<feature type="transmembrane region" description="Helical" evidence="11">
    <location>
        <begin position="214"/>
        <end position="232"/>
    </location>
</feature>
<dbReference type="STRING" id="31234.E3MYA2"/>
<dbReference type="InParanoid" id="E3MYA2"/>
<dbReference type="InterPro" id="IPR003439">
    <property type="entry name" value="ABC_transporter-like_ATP-bd"/>
</dbReference>
<sequence length="1363" mass="150148">MLRNGSLRQSLRTLDSLSLAPEDVLKTAIKTVEDYEGDNIDENGEIKITRDAKDEVVKKVSIPQLYRYTTMLEKIMLFVGTVVALITGAGLPLMSILQGQVSQAFINEQIVINTGNTTIPPNGRNYTKTDFEHDVMNIVWSYAAMTVGMWAAGQITVTCYLYVAEQMNNRLRREFVKAILRQDISWFDTNHSGTLATKLFDNLERVKEGTGDKIGMSFQYFSQFITGFIVAFTHSWKLTLVMLAVTPLQALCGFLIAKSMSTFAIRETVRYAKAGKVVEETISSIRTVVSLNGLRHELERYATAVEAAKKSGVMKGLFLGISFGAMQATNFFSFALAFYIGVGWVHDGSLAFGDMLTTFSSVMMGSMALGLAGPQLAVLGTAQGAASSIYEVLDRKPVIDSSSPAGRKYMKIKGDITVENVHFTYPSRPDVPILRGMNLRVNAGQTVALVGSSGCGKSTIISLLLRYYDVLKGKISIDGVDVRDINLEFLRKNVAVVSQEPALFNCTIEENIRLGREDITREEMIAACKMANAEKFIKTLPAQYGTLVGDRGTQLSGGQKQRIAIARALVRNPKILLLDEATSALDAESEGIVQQALDKAAKGRTTIIIAHRLSTIRNADLIISCKNGQVVEVGDHRTLMAQQGLYYDLVTAQTFTDAVDASAGGWFQKTKRGKIKNLTGRRETLEWRRYKRKGSGGRSSMSPPRKFSRENSIARQTSEIHEALSRQASEMDDMMTRVRSSTMGSITNGPVIEEKEERLGKDALTRLKQELEENNAQRTNLFEILYYAKPHALSLFIGMTAATIGGFIYPTYSVFFTSFINVFSGNPNDILSQGHFWALMFLVLAAAQGICSFLMTFFMGIASESLTMDLRNKLFRNVLSQHIGFFDSPQNASGKICTRLATDVPNLRTAIDFRFSTVITTIVSMIAGIGLAFYYGWQMALLIIAILPIVGFGQYLRGRRFTGNNVKSASEFADSGKIAIEAIENVRTVQALAKEDTFYTNFCSKLDVPHKEAIKEAFIQGLSYGCACSVLYLLNTCAYRMGLALIIHQPNPIMTPMRVLRVMYAITISTSTLGFATSYFPEYAKATFAGGIIFGMLKQRSKIDSLSTVGEKKKLSGKVIFKNVRFAYPERPTIEILKGLSFSVEPGQTLALVGPSGCGKSTVVALLERFYDTLSGEVFIDGAEIKTLNPEATRSQIAIVSQEPTLFDCSIAENIVYGLDPATVTMSRVEEAAKLANIHNFIAELPEGYETRVGDRGTQLSGGQKQRIAIARALVRNPKILLLDEATSALDTESEKIVQDALDRAREGRTCIVIAHRLNTIMNADCIAVVSNGTIIEKGTHTELMSQKGAYFKLTQKQMSEKK</sequence>
<feature type="domain" description="ABC transmembrane type-1" evidence="13">
    <location>
        <begin position="78"/>
        <end position="381"/>
    </location>
</feature>
<dbReference type="HOGENOM" id="CLU_000604_17_2_1"/>
<protein>
    <submittedName>
        <fullName evidence="14">CRE-PGP-1 protein</fullName>
    </submittedName>
</protein>
<dbReference type="CDD" id="cd18578">
    <property type="entry name" value="ABC_6TM_Pgp_ABCB1_D2_like"/>
    <property type="match status" value="1"/>
</dbReference>
<feature type="transmembrane region" description="Helical" evidence="11">
    <location>
        <begin position="1062"/>
        <end position="1080"/>
    </location>
</feature>
<dbReference type="Pfam" id="PF00664">
    <property type="entry name" value="ABC_membrane"/>
    <property type="match status" value="2"/>
</dbReference>
<dbReference type="InterPro" id="IPR027417">
    <property type="entry name" value="P-loop_NTPase"/>
</dbReference>
<keyword evidence="7" id="KW-0067">ATP-binding</keyword>
<dbReference type="OMA" id="VNGWIQM"/>
<evidence type="ECO:0000313" key="14">
    <source>
        <dbReference type="EMBL" id="EFP11947.1"/>
    </source>
</evidence>
<comment type="similarity">
    <text evidence="2">Belongs to the ABC transporter superfamily. ABCB family. Multidrug resistance exporter (TC 3.A.1.201) subfamily.</text>
</comment>
<dbReference type="SUPFAM" id="SSF90123">
    <property type="entry name" value="ABC transporter transmembrane region"/>
    <property type="match status" value="2"/>
</dbReference>
<dbReference type="FunFam" id="3.40.50.300:FF:000916">
    <property type="entry name" value="ABC transporter B family member 9"/>
    <property type="match status" value="2"/>
</dbReference>
<organism evidence="15">
    <name type="scientific">Caenorhabditis remanei</name>
    <name type="common">Caenorhabditis vulgaris</name>
    <dbReference type="NCBI Taxonomy" id="31234"/>
    <lineage>
        <taxon>Eukaryota</taxon>
        <taxon>Metazoa</taxon>
        <taxon>Ecdysozoa</taxon>
        <taxon>Nematoda</taxon>
        <taxon>Chromadorea</taxon>
        <taxon>Rhabditida</taxon>
        <taxon>Rhabditina</taxon>
        <taxon>Rhabditomorpha</taxon>
        <taxon>Rhabditoidea</taxon>
        <taxon>Rhabditidae</taxon>
        <taxon>Peloderinae</taxon>
        <taxon>Caenorhabditis</taxon>
    </lineage>
</organism>
<dbReference type="GO" id="GO:0016887">
    <property type="term" value="F:ATP hydrolysis activity"/>
    <property type="evidence" value="ECO:0007669"/>
    <property type="project" value="InterPro"/>
</dbReference>
<keyword evidence="3" id="KW-0813">Transport</keyword>
<evidence type="ECO:0000256" key="7">
    <source>
        <dbReference type="ARBA" id="ARBA00022840"/>
    </source>
</evidence>
<dbReference type="Gene3D" id="3.40.50.300">
    <property type="entry name" value="P-loop containing nucleotide triphosphate hydrolases"/>
    <property type="match status" value="3"/>
</dbReference>
<evidence type="ECO:0000256" key="9">
    <source>
        <dbReference type="ARBA" id="ARBA00023136"/>
    </source>
</evidence>
<feature type="transmembrane region" description="Helical" evidence="11">
    <location>
        <begin position="836"/>
        <end position="861"/>
    </location>
</feature>
<proteinExistence type="inferred from homology"/>
<feature type="domain" description="ABC transmembrane type-1" evidence="13">
    <location>
        <begin position="796"/>
        <end position="1085"/>
    </location>
</feature>
<dbReference type="EMBL" id="DS268495">
    <property type="protein sequence ID" value="EFP11947.1"/>
    <property type="molecule type" value="Genomic_DNA"/>
</dbReference>
<dbReference type="eggNOG" id="KOG0055">
    <property type="taxonomic scope" value="Eukaryota"/>
</dbReference>
<evidence type="ECO:0000256" key="5">
    <source>
        <dbReference type="ARBA" id="ARBA00022737"/>
    </source>
</evidence>
<dbReference type="GO" id="GO:0005743">
    <property type="term" value="C:mitochondrial inner membrane"/>
    <property type="evidence" value="ECO:0007669"/>
    <property type="project" value="TreeGrafter"/>
</dbReference>
<evidence type="ECO:0000256" key="8">
    <source>
        <dbReference type="ARBA" id="ARBA00022989"/>
    </source>
</evidence>
<gene>
    <name evidence="14" type="primary">Cre-pgp-1</name>
    <name evidence="14" type="ORF">CRE_31378</name>
</gene>
<evidence type="ECO:0000256" key="2">
    <source>
        <dbReference type="ARBA" id="ARBA00007577"/>
    </source>
</evidence>
<dbReference type="PANTHER" id="PTHR43394">
    <property type="entry name" value="ATP-DEPENDENT PERMEASE MDL1, MITOCHONDRIAL"/>
    <property type="match status" value="1"/>
</dbReference>
<dbReference type="Gene3D" id="1.20.1560.10">
    <property type="entry name" value="ABC transporter type 1, transmembrane domain"/>
    <property type="match status" value="4"/>
</dbReference>
<feature type="region of interest" description="Disordered" evidence="10">
    <location>
        <begin position="689"/>
        <end position="716"/>
    </location>
</feature>